<evidence type="ECO:0000313" key="3">
    <source>
        <dbReference type="Proteomes" id="UP000324222"/>
    </source>
</evidence>
<feature type="region of interest" description="Disordered" evidence="1">
    <location>
        <begin position="24"/>
        <end position="56"/>
    </location>
</feature>
<feature type="compositionally biased region" description="Basic and acidic residues" evidence="1">
    <location>
        <begin position="26"/>
        <end position="36"/>
    </location>
</feature>
<feature type="compositionally biased region" description="Polar residues" evidence="1">
    <location>
        <begin position="37"/>
        <end position="54"/>
    </location>
</feature>
<evidence type="ECO:0000313" key="2">
    <source>
        <dbReference type="EMBL" id="MPC43825.1"/>
    </source>
</evidence>
<dbReference type="AlphaFoldDB" id="A0A5B7FE79"/>
<dbReference type="EMBL" id="VSRR010006007">
    <property type="protein sequence ID" value="MPC43825.1"/>
    <property type="molecule type" value="Genomic_DNA"/>
</dbReference>
<sequence>MYKTKATVYASAARRVRLRLASTGGWRDEAGSRQQDKNPSVPDNISKSLRTTTDVHGPSLHRRFKYNLFYAQNE</sequence>
<dbReference type="Proteomes" id="UP000324222">
    <property type="component" value="Unassembled WGS sequence"/>
</dbReference>
<name>A0A5B7FE79_PORTR</name>
<organism evidence="2 3">
    <name type="scientific">Portunus trituberculatus</name>
    <name type="common">Swimming crab</name>
    <name type="synonym">Neptunus trituberculatus</name>
    <dbReference type="NCBI Taxonomy" id="210409"/>
    <lineage>
        <taxon>Eukaryota</taxon>
        <taxon>Metazoa</taxon>
        <taxon>Ecdysozoa</taxon>
        <taxon>Arthropoda</taxon>
        <taxon>Crustacea</taxon>
        <taxon>Multicrustacea</taxon>
        <taxon>Malacostraca</taxon>
        <taxon>Eumalacostraca</taxon>
        <taxon>Eucarida</taxon>
        <taxon>Decapoda</taxon>
        <taxon>Pleocyemata</taxon>
        <taxon>Brachyura</taxon>
        <taxon>Eubrachyura</taxon>
        <taxon>Portunoidea</taxon>
        <taxon>Portunidae</taxon>
        <taxon>Portuninae</taxon>
        <taxon>Portunus</taxon>
    </lineage>
</organism>
<reference evidence="2 3" key="1">
    <citation type="submission" date="2019-05" db="EMBL/GenBank/DDBJ databases">
        <title>Another draft genome of Portunus trituberculatus and its Hox gene families provides insights of decapod evolution.</title>
        <authorList>
            <person name="Jeong J.-H."/>
            <person name="Song I."/>
            <person name="Kim S."/>
            <person name="Choi T."/>
            <person name="Kim D."/>
            <person name="Ryu S."/>
            <person name="Kim W."/>
        </authorList>
    </citation>
    <scope>NUCLEOTIDE SEQUENCE [LARGE SCALE GENOMIC DNA]</scope>
    <source>
        <tissue evidence="2">Muscle</tissue>
    </source>
</reference>
<evidence type="ECO:0000256" key="1">
    <source>
        <dbReference type="SAM" id="MobiDB-lite"/>
    </source>
</evidence>
<proteinExistence type="predicted"/>
<keyword evidence="3" id="KW-1185">Reference proteome</keyword>
<comment type="caution">
    <text evidence="2">The sequence shown here is derived from an EMBL/GenBank/DDBJ whole genome shotgun (WGS) entry which is preliminary data.</text>
</comment>
<gene>
    <name evidence="2" type="ORF">E2C01_037479</name>
</gene>
<accession>A0A5B7FE79</accession>
<protein>
    <submittedName>
        <fullName evidence="2">Uncharacterized protein</fullName>
    </submittedName>
</protein>